<gene>
    <name evidence="2" type="ORF">ABIE13_003298</name>
</gene>
<name>A0ABV2QB73_9BURK</name>
<reference evidence="2 3" key="1">
    <citation type="submission" date="2024-06" db="EMBL/GenBank/DDBJ databases">
        <title>Sorghum-associated microbial communities from plants grown in Nebraska, USA.</title>
        <authorList>
            <person name="Schachtman D."/>
        </authorList>
    </citation>
    <scope>NUCLEOTIDE SEQUENCE [LARGE SCALE GENOMIC DNA]</scope>
    <source>
        <strain evidence="2 3">2709</strain>
    </source>
</reference>
<accession>A0ABV2QB73</accession>
<evidence type="ECO:0000256" key="1">
    <source>
        <dbReference type="SAM" id="MobiDB-lite"/>
    </source>
</evidence>
<dbReference type="Proteomes" id="UP001549320">
    <property type="component" value="Unassembled WGS sequence"/>
</dbReference>
<evidence type="ECO:0000313" key="2">
    <source>
        <dbReference type="EMBL" id="MET4578182.1"/>
    </source>
</evidence>
<proteinExistence type="predicted"/>
<keyword evidence="3" id="KW-1185">Reference proteome</keyword>
<evidence type="ECO:0000313" key="3">
    <source>
        <dbReference type="Proteomes" id="UP001549320"/>
    </source>
</evidence>
<sequence length="46" mass="5234">MKRFDRICWSGSKIADSSETDYKESSTPLIPALSSQPQHSFKTERS</sequence>
<feature type="region of interest" description="Disordered" evidence="1">
    <location>
        <begin position="16"/>
        <end position="46"/>
    </location>
</feature>
<comment type="caution">
    <text evidence="2">The sequence shown here is derived from an EMBL/GenBank/DDBJ whole genome shotgun (WGS) entry which is preliminary data.</text>
</comment>
<organism evidence="2 3">
    <name type="scientific">Ottowia thiooxydans</name>
    <dbReference type="NCBI Taxonomy" id="219182"/>
    <lineage>
        <taxon>Bacteria</taxon>
        <taxon>Pseudomonadati</taxon>
        <taxon>Pseudomonadota</taxon>
        <taxon>Betaproteobacteria</taxon>
        <taxon>Burkholderiales</taxon>
        <taxon>Comamonadaceae</taxon>
        <taxon>Ottowia</taxon>
    </lineage>
</organism>
<dbReference type="EMBL" id="JBEPSH010000006">
    <property type="protein sequence ID" value="MET4578182.1"/>
    <property type="molecule type" value="Genomic_DNA"/>
</dbReference>
<protein>
    <submittedName>
        <fullName evidence="2">Uncharacterized protein</fullName>
    </submittedName>
</protein>
<feature type="compositionally biased region" description="Polar residues" evidence="1">
    <location>
        <begin position="25"/>
        <end position="40"/>
    </location>
</feature>